<dbReference type="PANTHER" id="PTHR43744">
    <property type="entry name" value="ABC TRANSPORTER PERMEASE PROTEIN MG189-RELATED-RELATED"/>
    <property type="match status" value="1"/>
</dbReference>
<keyword evidence="4 7" id="KW-0812">Transmembrane</keyword>
<evidence type="ECO:0000313" key="9">
    <source>
        <dbReference type="EMBL" id="GGH35002.1"/>
    </source>
</evidence>
<feature type="transmembrane region" description="Helical" evidence="7">
    <location>
        <begin position="219"/>
        <end position="240"/>
    </location>
</feature>
<keyword evidence="10" id="KW-1185">Reference proteome</keyword>
<feature type="domain" description="ABC transmembrane type-1" evidence="8">
    <location>
        <begin position="97"/>
        <end position="288"/>
    </location>
</feature>
<keyword evidence="3" id="KW-1003">Cell membrane</keyword>
<evidence type="ECO:0000256" key="4">
    <source>
        <dbReference type="ARBA" id="ARBA00022692"/>
    </source>
</evidence>
<comment type="caution">
    <text evidence="9">The sequence shown here is derived from an EMBL/GenBank/DDBJ whole genome shotgun (WGS) entry which is preliminary data.</text>
</comment>
<evidence type="ECO:0000256" key="5">
    <source>
        <dbReference type="ARBA" id="ARBA00022989"/>
    </source>
</evidence>
<reference evidence="10" key="1">
    <citation type="journal article" date="2019" name="Int. J. Syst. Evol. Microbiol.">
        <title>The Global Catalogue of Microorganisms (GCM) 10K type strain sequencing project: providing services to taxonomists for standard genome sequencing and annotation.</title>
        <authorList>
            <consortium name="The Broad Institute Genomics Platform"/>
            <consortium name="The Broad Institute Genome Sequencing Center for Infectious Disease"/>
            <person name="Wu L."/>
            <person name="Ma J."/>
        </authorList>
    </citation>
    <scope>NUCLEOTIDE SEQUENCE [LARGE SCALE GENOMIC DNA]</scope>
    <source>
        <strain evidence="10">CGMCC 1.12769</strain>
    </source>
</reference>
<keyword evidence="5 7" id="KW-1133">Transmembrane helix</keyword>
<dbReference type="RefSeq" id="WP_188541736.1">
    <property type="nucleotide sequence ID" value="NZ_BMFT01000003.1"/>
</dbReference>
<dbReference type="EMBL" id="BMFT01000003">
    <property type="protein sequence ID" value="GGH35002.1"/>
    <property type="molecule type" value="Genomic_DNA"/>
</dbReference>
<dbReference type="SUPFAM" id="SSF161098">
    <property type="entry name" value="MetI-like"/>
    <property type="match status" value="1"/>
</dbReference>
<evidence type="ECO:0000256" key="7">
    <source>
        <dbReference type="RuleBase" id="RU363032"/>
    </source>
</evidence>
<sequence>MGNSTDLSLPVNQRLERKRTVHDDQKLQSARRRRVASQVLWHAIMIVFVAAWLIPLVWVMRNAFLPKDASIGMGWSLKFTLDNFIRVWQGAPFGQYMLNTLLVTAGIFAVQIVTLTLAAYAFARVPFAGRSVVFMLFLVQIMVPPDVLIFSNYQIINDLGLLDTKLGIMLPYFASAFGVFLLRQAFKQLPYELEEAARVEGSSSLGILRRIYVPLSKPIYLSFAIVSISFHWNDFLWPLIVTNSPENRLLTVGLGMFAKSTEAGAQWTDVSAATLIVTTPMLIGFLLFQRQFISSFMHSGIKG</sequence>
<dbReference type="Proteomes" id="UP000659344">
    <property type="component" value="Unassembled WGS sequence"/>
</dbReference>
<comment type="similarity">
    <text evidence="7">Belongs to the binding-protein-dependent transport system permease family.</text>
</comment>
<evidence type="ECO:0000256" key="3">
    <source>
        <dbReference type="ARBA" id="ARBA00022475"/>
    </source>
</evidence>
<evidence type="ECO:0000259" key="8">
    <source>
        <dbReference type="PROSITE" id="PS50928"/>
    </source>
</evidence>
<dbReference type="Gene3D" id="1.10.3720.10">
    <property type="entry name" value="MetI-like"/>
    <property type="match status" value="1"/>
</dbReference>
<name>A0ABQ1YS29_9BACL</name>
<feature type="transmembrane region" description="Helical" evidence="7">
    <location>
        <begin position="39"/>
        <end position="60"/>
    </location>
</feature>
<dbReference type="InterPro" id="IPR035906">
    <property type="entry name" value="MetI-like_sf"/>
</dbReference>
<evidence type="ECO:0000313" key="10">
    <source>
        <dbReference type="Proteomes" id="UP000659344"/>
    </source>
</evidence>
<evidence type="ECO:0000256" key="2">
    <source>
        <dbReference type="ARBA" id="ARBA00022448"/>
    </source>
</evidence>
<dbReference type="PANTHER" id="PTHR43744:SF3">
    <property type="entry name" value="LACTOSE TRANSPORT SYSTEM PERMEASE PROTEIN LACG"/>
    <property type="match status" value="1"/>
</dbReference>
<keyword evidence="6 7" id="KW-0472">Membrane</keyword>
<feature type="transmembrane region" description="Helical" evidence="7">
    <location>
        <begin position="96"/>
        <end position="120"/>
    </location>
</feature>
<dbReference type="Pfam" id="PF00528">
    <property type="entry name" value="BPD_transp_1"/>
    <property type="match status" value="1"/>
</dbReference>
<feature type="transmembrane region" description="Helical" evidence="7">
    <location>
        <begin position="132"/>
        <end position="156"/>
    </location>
</feature>
<evidence type="ECO:0000256" key="1">
    <source>
        <dbReference type="ARBA" id="ARBA00004651"/>
    </source>
</evidence>
<comment type="subcellular location">
    <subcellularLocation>
        <location evidence="1 7">Cell membrane</location>
        <topology evidence="1 7">Multi-pass membrane protein</topology>
    </subcellularLocation>
</comment>
<feature type="transmembrane region" description="Helical" evidence="7">
    <location>
        <begin position="168"/>
        <end position="186"/>
    </location>
</feature>
<keyword evidence="2 7" id="KW-0813">Transport</keyword>
<proteinExistence type="inferred from homology"/>
<feature type="transmembrane region" description="Helical" evidence="7">
    <location>
        <begin position="270"/>
        <end position="288"/>
    </location>
</feature>
<accession>A0ABQ1YS29</accession>
<organism evidence="9 10">
    <name type="scientific">Paenibacillus segetis</name>
    <dbReference type="NCBI Taxonomy" id="1325360"/>
    <lineage>
        <taxon>Bacteria</taxon>
        <taxon>Bacillati</taxon>
        <taxon>Bacillota</taxon>
        <taxon>Bacilli</taxon>
        <taxon>Bacillales</taxon>
        <taxon>Paenibacillaceae</taxon>
        <taxon>Paenibacillus</taxon>
    </lineage>
</organism>
<evidence type="ECO:0000256" key="6">
    <source>
        <dbReference type="ARBA" id="ARBA00023136"/>
    </source>
</evidence>
<protein>
    <submittedName>
        <fullName evidence="9">ABC transporter permease</fullName>
    </submittedName>
</protein>
<dbReference type="CDD" id="cd06261">
    <property type="entry name" value="TM_PBP2"/>
    <property type="match status" value="1"/>
</dbReference>
<gene>
    <name evidence="9" type="ORF">GCM10008013_41050</name>
</gene>
<dbReference type="PROSITE" id="PS50928">
    <property type="entry name" value="ABC_TM1"/>
    <property type="match status" value="1"/>
</dbReference>
<dbReference type="InterPro" id="IPR000515">
    <property type="entry name" value="MetI-like"/>
</dbReference>